<organism evidence="1 2">
    <name type="scientific">Ditylenchus dipsaci</name>
    <dbReference type="NCBI Taxonomy" id="166011"/>
    <lineage>
        <taxon>Eukaryota</taxon>
        <taxon>Metazoa</taxon>
        <taxon>Ecdysozoa</taxon>
        <taxon>Nematoda</taxon>
        <taxon>Chromadorea</taxon>
        <taxon>Rhabditida</taxon>
        <taxon>Tylenchina</taxon>
        <taxon>Tylenchomorpha</taxon>
        <taxon>Sphaerularioidea</taxon>
        <taxon>Anguinidae</taxon>
        <taxon>Anguininae</taxon>
        <taxon>Ditylenchus</taxon>
    </lineage>
</organism>
<protein>
    <submittedName>
        <fullName evidence="2">Uncharacterized protein</fullName>
    </submittedName>
</protein>
<proteinExistence type="predicted"/>
<evidence type="ECO:0000313" key="1">
    <source>
        <dbReference type="Proteomes" id="UP000887574"/>
    </source>
</evidence>
<keyword evidence="1" id="KW-1185">Reference proteome</keyword>
<dbReference type="AlphaFoldDB" id="A0A915D8R4"/>
<sequence length="153" mass="17523">MEILIVDRKTMGFKCLHGKKSGQLEEVSAQFTYGWQSPISTEILNDFMADNSPKTKEQLKFFLISYQSMLVSHQMKNSVSPEGAIDQNLFRFLVSITHLDDNGKPVLDGFEWKDTTETKLAHTKVPLYRSAALSRLDYTVKSFCDDHPEDRPM</sequence>
<dbReference type="Proteomes" id="UP000887574">
    <property type="component" value="Unplaced"/>
</dbReference>
<accession>A0A915D8R4</accession>
<name>A0A915D8R4_9BILA</name>
<dbReference type="WBParaSite" id="jg16637">
    <property type="protein sequence ID" value="jg16637"/>
    <property type="gene ID" value="jg16637"/>
</dbReference>
<evidence type="ECO:0000313" key="2">
    <source>
        <dbReference type="WBParaSite" id="jg16637"/>
    </source>
</evidence>
<reference evidence="2" key="1">
    <citation type="submission" date="2022-11" db="UniProtKB">
        <authorList>
            <consortium name="WormBaseParasite"/>
        </authorList>
    </citation>
    <scope>IDENTIFICATION</scope>
</reference>